<feature type="transmembrane region" description="Helical" evidence="8">
    <location>
        <begin position="21"/>
        <end position="45"/>
    </location>
</feature>
<keyword evidence="3 7" id="KW-0812">Transmembrane</keyword>
<dbReference type="PROSITE" id="PS50253">
    <property type="entry name" value="COX3"/>
    <property type="match status" value="1"/>
</dbReference>
<keyword evidence="11" id="KW-1185">Reference proteome</keyword>
<evidence type="ECO:0000259" key="9">
    <source>
        <dbReference type="PROSITE" id="PS50253"/>
    </source>
</evidence>
<protein>
    <recommendedName>
        <fullName evidence="6">Cytochrome aa3 subunit 3</fullName>
    </recommendedName>
</protein>
<evidence type="ECO:0000256" key="2">
    <source>
        <dbReference type="ARBA" id="ARBA00010581"/>
    </source>
</evidence>
<evidence type="ECO:0000256" key="1">
    <source>
        <dbReference type="ARBA" id="ARBA00004141"/>
    </source>
</evidence>
<dbReference type="Pfam" id="PF00510">
    <property type="entry name" value="COX3"/>
    <property type="match status" value="1"/>
</dbReference>
<dbReference type="InterPro" id="IPR035973">
    <property type="entry name" value="Cyt_c_oxidase_su3-like_sf"/>
</dbReference>
<name>A0ABS8PC91_9PSEU</name>
<dbReference type="Gene3D" id="1.20.120.80">
    <property type="entry name" value="Cytochrome c oxidase, subunit III, four-helix bundle"/>
    <property type="match status" value="1"/>
</dbReference>
<gene>
    <name evidence="10" type="ORF">LQ327_14620</name>
</gene>
<comment type="caution">
    <text evidence="10">The sequence shown here is derived from an EMBL/GenBank/DDBJ whole genome shotgun (WGS) entry which is preliminary data.</text>
</comment>
<dbReference type="InterPro" id="IPR024791">
    <property type="entry name" value="Cyt_c/ubiquinol_Oxase_su3"/>
</dbReference>
<evidence type="ECO:0000256" key="5">
    <source>
        <dbReference type="ARBA" id="ARBA00023136"/>
    </source>
</evidence>
<dbReference type="PANTHER" id="PTHR11403">
    <property type="entry name" value="CYTOCHROME C OXIDASE SUBUNIT III"/>
    <property type="match status" value="1"/>
</dbReference>
<evidence type="ECO:0000256" key="6">
    <source>
        <dbReference type="ARBA" id="ARBA00031400"/>
    </source>
</evidence>
<evidence type="ECO:0000313" key="11">
    <source>
        <dbReference type="Proteomes" id="UP001199469"/>
    </source>
</evidence>
<comment type="subcellular location">
    <subcellularLocation>
        <location evidence="7">Cell membrane</location>
        <topology evidence="7">Multi-pass membrane protein</topology>
    </subcellularLocation>
    <subcellularLocation>
        <location evidence="1">Membrane</location>
        <topology evidence="1">Multi-pass membrane protein</topology>
    </subcellularLocation>
</comment>
<dbReference type="SUPFAM" id="SSF81452">
    <property type="entry name" value="Cytochrome c oxidase subunit III-like"/>
    <property type="match status" value="1"/>
</dbReference>
<sequence>MSAAPPAEREAPVSRTPGETGIWIFVLGDMVVFAVCFVVLAVTYAHDRAAYAADQQALHLGLGIVNTVVLVTTSLTMALAVRAARLARPRTAVRLVVATMAGAVVFAAVKVVEYTDLVVAGHTARSDDFFLYYFCFTGLHLLHVVIGLAVLGGVLRIVRRPVLGRADLSLVESGASYWHMVDLLWLVLFGLLYTLG</sequence>
<dbReference type="InterPro" id="IPR013833">
    <property type="entry name" value="Cyt_c_oxidase_su3_a-hlx"/>
</dbReference>
<dbReference type="Proteomes" id="UP001199469">
    <property type="component" value="Unassembled WGS sequence"/>
</dbReference>
<proteinExistence type="inferred from homology"/>
<keyword evidence="5 8" id="KW-0472">Membrane</keyword>
<reference evidence="10 11" key="1">
    <citation type="submission" date="2021-11" db="EMBL/GenBank/DDBJ databases">
        <title>Draft genome sequence of Actinomycetospora sp. SF1 isolated from the rhizosphere soil.</title>
        <authorList>
            <person name="Duangmal K."/>
            <person name="Chantavorakit T."/>
        </authorList>
    </citation>
    <scope>NUCLEOTIDE SEQUENCE [LARGE SCALE GENOMIC DNA]</scope>
    <source>
        <strain evidence="10 11">TBRC 5722</strain>
    </source>
</reference>
<keyword evidence="4 8" id="KW-1133">Transmembrane helix</keyword>
<feature type="transmembrane region" description="Helical" evidence="8">
    <location>
        <begin position="92"/>
        <end position="109"/>
    </location>
</feature>
<comment type="similarity">
    <text evidence="2 7">Belongs to the cytochrome c oxidase subunit 3 family.</text>
</comment>
<dbReference type="PANTHER" id="PTHR11403:SF6">
    <property type="entry name" value="NITRIC OXIDE REDUCTASE SUBUNIT E"/>
    <property type="match status" value="1"/>
</dbReference>
<evidence type="ECO:0000256" key="3">
    <source>
        <dbReference type="ARBA" id="ARBA00022692"/>
    </source>
</evidence>
<evidence type="ECO:0000256" key="8">
    <source>
        <dbReference type="SAM" id="Phobius"/>
    </source>
</evidence>
<evidence type="ECO:0000256" key="4">
    <source>
        <dbReference type="ARBA" id="ARBA00022989"/>
    </source>
</evidence>
<evidence type="ECO:0000256" key="7">
    <source>
        <dbReference type="RuleBase" id="RU003376"/>
    </source>
</evidence>
<organism evidence="10 11">
    <name type="scientific">Actinomycetospora endophytica</name>
    <dbReference type="NCBI Taxonomy" id="2291215"/>
    <lineage>
        <taxon>Bacteria</taxon>
        <taxon>Bacillati</taxon>
        <taxon>Actinomycetota</taxon>
        <taxon>Actinomycetes</taxon>
        <taxon>Pseudonocardiales</taxon>
        <taxon>Pseudonocardiaceae</taxon>
        <taxon>Actinomycetospora</taxon>
    </lineage>
</organism>
<dbReference type="EMBL" id="JAJNDB010000002">
    <property type="protein sequence ID" value="MCD2194604.1"/>
    <property type="molecule type" value="Genomic_DNA"/>
</dbReference>
<dbReference type="RefSeq" id="WP_230734719.1">
    <property type="nucleotide sequence ID" value="NZ_JAJNDB010000002.1"/>
</dbReference>
<feature type="domain" description="Heme-copper oxidase subunit III family profile" evidence="9">
    <location>
        <begin position="21"/>
        <end position="196"/>
    </location>
</feature>
<evidence type="ECO:0000313" key="10">
    <source>
        <dbReference type="EMBL" id="MCD2194604.1"/>
    </source>
</evidence>
<feature type="transmembrane region" description="Helical" evidence="8">
    <location>
        <begin position="129"/>
        <end position="155"/>
    </location>
</feature>
<feature type="transmembrane region" description="Helical" evidence="8">
    <location>
        <begin position="176"/>
        <end position="195"/>
    </location>
</feature>
<dbReference type="InterPro" id="IPR000298">
    <property type="entry name" value="Cyt_c_oxidase-like_su3"/>
</dbReference>
<accession>A0ABS8PC91</accession>
<feature type="transmembrane region" description="Helical" evidence="8">
    <location>
        <begin position="57"/>
        <end position="80"/>
    </location>
</feature>